<dbReference type="Gene3D" id="3.10.110.10">
    <property type="entry name" value="Ubiquitin Conjugating Enzyme"/>
    <property type="match status" value="1"/>
</dbReference>
<evidence type="ECO:0000313" key="4">
    <source>
        <dbReference type="Proteomes" id="UP000663868"/>
    </source>
</evidence>
<dbReference type="SUPFAM" id="SSF54495">
    <property type="entry name" value="UBC-like"/>
    <property type="match status" value="1"/>
</dbReference>
<dbReference type="SMART" id="SM00212">
    <property type="entry name" value="UBCc"/>
    <property type="match status" value="1"/>
</dbReference>
<dbReference type="EMBL" id="CAJOBB010001810">
    <property type="protein sequence ID" value="CAF3906481.1"/>
    <property type="molecule type" value="Genomic_DNA"/>
</dbReference>
<sequence length="173" mass="19227">MADPRFKPVNDVLQTLMDMRPSPSNNAEVKFEFESSNFGNNNAAEASSSPAGEIIIKGRLLPNSELFKNNSLPVQIILDATFPMAAPKVQLPTQLFHPNVNEKGLICTDILIIKGDWTPKTSIRKVIEEVTNTIDKPNQNHCVFTAAATLLDSNKAEYERKALESYNKICLPR</sequence>
<dbReference type="EMBL" id="CAJNOE010000102">
    <property type="protein sequence ID" value="CAF0914829.1"/>
    <property type="molecule type" value="Genomic_DNA"/>
</dbReference>
<dbReference type="Pfam" id="PF00179">
    <property type="entry name" value="UQ_con"/>
    <property type="match status" value="1"/>
</dbReference>
<dbReference type="InterPro" id="IPR000608">
    <property type="entry name" value="UBC"/>
</dbReference>
<comment type="caution">
    <text evidence="3">The sequence shown here is derived from an EMBL/GenBank/DDBJ whole genome shotgun (WGS) entry which is preliminary data.</text>
</comment>
<name>A0A819HUA6_9BILA</name>
<evidence type="ECO:0000313" key="3">
    <source>
        <dbReference type="EMBL" id="CAF3906481.1"/>
    </source>
</evidence>
<evidence type="ECO:0000313" key="2">
    <source>
        <dbReference type="EMBL" id="CAF0914829.1"/>
    </source>
</evidence>
<dbReference type="CDD" id="cd00195">
    <property type="entry name" value="UBCc_UEV"/>
    <property type="match status" value="1"/>
</dbReference>
<reference evidence="3" key="1">
    <citation type="submission" date="2021-02" db="EMBL/GenBank/DDBJ databases">
        <authorList>
            <person name="Nowell W R."/>
        </authorList>
    </citation>
    <scope>NUCLEOTIDE SEQUENCE</scope>
</reference>
<dbReference type="Proteomes" id="UP000663860">
    <property type="component" value="Unassembled WGS sequence"/>
</dbReference>
<proteinExistence type="predicted"/>
<accession>A0A819HUA6</accession>
<dbReference type="PROSITE" id="PS50127">
    <property type="entry name" value="UBC_2"/>
    <property type="match status" value="1"/>
</dbReference>
<dbReference type="PANTHER" id="PTHR24068">
    <property type="entry name" value="UBIQUITIN-CONJUGATING ENZYME E2"/>
    <property type="match status" value="1"/>
</dbReference>
<dbReference type="Proteomes" id="UP000663868">
    <property type="component" value="Unassembled WGS sequence"/>
</dbReference>
<gene>
    <name evidence="2" type="ORF">IZO911_LOCUS12981</name>
    <name evidence="3" type="ORF">KXQ929_LOCUS23107</name>
</gene>
<evidence type="ECO:0000259" key="1">
    <source>
        <dbReference type="PROSITE" id="PS50127"/>
    </source>
</evidence>
<organism evidence="3 4">
    <name type="scientific">Adineta steineri</name>
    <dbReference type="NCBI Taxonomy" id="433720"/>
    <lineage>
        <taxon>Eukaryota</taxon>
        <taxon>Metazoa</taxon>
        <taxon>Spiralia</taxon>
        <taxon>Gnathifera</taxon>
        <taxon>Rotifera</taxon>
        <taxon>Eurotatoria</taxon>
        <taxon>Bdelloidea</taxon>
        <taxon>Adinetida</taxon>
        <taxon>Adinetidae</taxon>
        <taxon>Adineta</taxon>
    </lineage>
</organism>
<protein>
    <recommendedName>
        <fullName evidence="1">UBC core domain-containing protein</fullName>
    </recommendedName>
</protein>
<dbReference type="InterPro" id="IPR016135">
    <property type="entry name" value="UBQ-conjugating_enzyme/RWD"/>
</dbReference>
<feature type="domain" description="UBC core" evidence="1">
    <location>
        <begin position="11"/>
        <end position="171"/>
    </location>
</feature>
<dbReference type="AlphaFoldDB" id="A0A819HUA6"/>